<dbReference type="PROSITE" id="PS00070">
    <property type="entry name" value="ALDEHYDE_DEHYDR_CYS"/>
    <property type="match status" value="1"/>
</dbReference>
<dbReference type="InterPro" id="IPR016160">
    <property type="entry name" value="Ald_DH_CS_CYS"/>
</dbReference>
<evidence type="ECO:0000256" key="2">
    <source>
        <dbReference type="ARBA" id="ARBA00023002"/>
    </source>
</evidence>
<evidence type="ECO:0000256" key="3">
    <source>
        <dbReference type="SAM" id="MobiDB-lite"/>
    </source>
</evidence>
<organism evidence="5 6">
    <name type="scientific">Nocardiopsis ansamitocini</name>
    <dbReference type="NCBI Taxonomy" id="1670832"/>
    <lineage>
        <taxon>Bacteria</taxon>
        <taxon>Bacillati</taxon>
        <taxon>Actinomycetota</taxon>
        <taxon>Actinomycetes</taxon>
        <taxon>Streptosporangiales</taxon>
        <taxon>Nocardiopsidaceae</taxon>
        <taxon>Nocardiopsis</taxon>
    </lineage>
</organism>
<dbReference type="InterPro" id="IPR016162">
    <property type="entry name" value="Ald_DH_N"/>
</dbReference>
<evidence type="ECO:0000313" key="5">
    <source>
        <dbReference type="EMBL" id="GLU48741.1"/>
    </source>
</evidence>
<keyword evidence="6" id="KW-1185">Reference proteome</keyword>
<feature type="domain" description="Aldehyde dehydrogenase" evidence="4">
    <location>
        <begin position="35"/>
        <end position="491"/>
    </location>
</feature>
<feature type="region of interest" description="Disordered" evidence="3">
    <location>
        <begin position="1"/>
        <end position="36"/>
    </location>
</feature>
<dbReference type="Gene3D" id="3.40.605.10">
    <property type="entry name" value="Aldehyde Dehydrogenase, Chain A, domain 1"/>
    <property type="match status" value="1"/>
</dbReference>
<evidence type="ECO:0000313" key="6">
    <source>
        <dbReference type="Proteomes" id="UP001165092"/>
    </source>
</evidence>
<comment type="similarity">
    <text evidence="1">Belongs to the aldehyde dehydrogenase family.</text>
</comment>
<dbReference type="FunFam" id="3.40.605.10:FF:000026">
    <property type="entry name" value="Aldehyde dehydrogenase, putative"/>
    <property type="match status" value="1"/>
</dbReference>
<dbReference type="InterPro" id="IPR016161">
    <property type="entry name" value="Ald_DH/histidinol_DH"/>
</dbReference>
<name>A0A9W6P832_9ACTN</name>
<sequence>MNTPTTAPRRSPQQRVSSTTVRSHIAGEPDHEDGTAVPLVDPATGAVWGEAVVSPAAVHRAVAAAEQARATSGWAQLQGWQRAEVLRRLGALIARDAADLAEYETLANGKPLRSTTAEMTVLQRWYDFFAAAAETHTGSYRSLSPTRDGVVVEEPVGVVAAITPFNGALSLGSWKIAPALAVGNSVVVKPPVHAAASTARLAELALEAGLPPGVLNVVVGGAEEGAALAADERVDLVSFTGSTAVARRLGAVVAGRLGRFVCEAGGKSAHIVMDDADLGSAVIAVAQGLFSATGQTCVAGSRILVHEAIAAEFTARLKAHAAHIVVGDPYEGGTHLGPVASSAQLERIEGFVDDALARGAQPLFGGTRVEPGAELAGGNWFPPTVLEATTEDMAVCSEEVFGPVGVLHVFGSAEEALEIANSVEYGLAAGVWSASADTAHRMSRGLAAGTVWVNTYRAIDWRMPFGGYKQSGLGRENGLEAMREFTQVKSVVQDYGPHPDPFAIA</sequence>
<evidence type="ECO:0000259" key="4">
    <source>
        <dbReference type="Pfam" id="PF00171"/>
    </source>
</evidence>
<proteinExistence type="inferred from homology"/>
<dbReference type="GO" id="GO:0016620">
    <property type="term" value="F:oxidoreductase activity, acting on the aldehyde or oxo group of donors, NAD or NADP as acceptor"/>
    <property type="evidence" value="ECO:0007669"/>
    <property type="project" value="InterPro"/>
</dbReference>
<dbReference type="Pfam" id="PF00171">
    <property type="entry name" value="Aldedh"/>
    <property type="match status" value="1"/>
</dbReference>
<dbReference type="Proteomes" id="UP001165092">
    <property type="component" value="Unassembled WGS sequence"/>
</dbReference>
<dbReference type="RefSeq" id="WP_285760223.1">
    <property type="nucleotide sequence ID" value="NZ_BSQG01000005.1"/>
</dbReference>
<dbReference type="FunFam" id="3.40.309.10:FF:000012">
    <property type="entry name" value="Betaine aldehyde dehydrogenase"/>
    <property type="match status" value="1"/>
</dbReference>
<dbReference type="InterPro" id="IPR016163">
    <property type="entry name" value="Ald_DH_C"/>
</dbReference>
<feature type="compositionally biased region" description="Basic and acidic residues" evidence="3">
    <location>
        <begin position="25"/>
        <end position="34"/>
    </location>
</feature>
<gene>
    <name evidence="5" type="ORF">Nans01_30920</name>
</gene>
<comment type="caution">
    <text evidence="5">The sequence shown here is derived from an EMBL/GenBank/DDBJ whole genome shotgun (WGS) entry which is preliminary data.</text>
</comment>
<dbReference type="SUPFAM" id="SSF53720">
    <property type="entry name" value="ALDH-like"/>
    <property type="match status" value="1"/>
</dbReference>
<dbReference type="PANTHER" id="PTHR11699">
    <property type="entry name" value="ALDEHYDE DEHYDROGENASE-RELATED"/>
    <property type="match status" value="1"/>
</dbReference>
<dbReference type="EMBL" id="BSQG01000005">
    <property type="protein sequence ID" value="GLU48741.1"/>
    <property type="molecule type" value="Genomic_DNA"/>
</dbReference>
<dbReference type="InterPro" id="IPR015590">
    <property type="entry name" value="Aldehyde_DH_dom"/>
</dbReference>
<feature type="compositionally biased region" description="Polar residues" evidence="3">
    <location>
        <begin position="1"/>
        <end position="22"/>
    </location>
</feature>
<protein>
    <submittedName>
        <fullName evidence="5">Aldehyde dehydrogenase</fullName>
    </submittedName>
</protein>
<dbReference type="AlphaFoldDB" id="A0A9W6P832"/>
<keyword evidence="2" id="KW-0560">Oxidoreductase</keyword>
<accession>A0A9W6P832</accession>
<dbReference type="Gene3D" id="3.40.309.10">
    <property type="entry name" value="Aldehyde Dehydrogenase, Chain A, domain 2"/>
    <property type="match status" value="1"/>
</dbReference>
<reference evidence="5" key="1">
    <citation type="submission" date="2023-02" db="EMBL/GenBank/DDBJ databases">
        <title>Nocardiopsis ansamitocini NBRC 112285.</title>
        <authorList>
            <person name="Ichikawa N."/>
            <person name="Sato H."/>
            <person name="Tonouchi N."/>
        </authorList>
    </citation>
    <scope>NUCLEOTIDE SEQUENCE</scope>
    <source>
        <strain evidence="5">NBRC 112285</strain>
    </source>
</reference>
<evidence type="ECO:0000256" key="1">
    <source>
        <dbReference type="ARBA" id="ARBA00009986"/>
    </source>
</evidence>